<keyword evidence="1" id="KW-0175">Coiled coil</keyword>
<evidence type="ECO:0000313" key="3">
    <source>
        <dbReference type="EMBL" id="TDX23257.1"/>
    </source>
</evidence>
<sequence length="190" mass="20260">MAETRSIVDPAGLRPTAMAQEPSRPRLGRLVLTPNLRVRAEPETAGSARPVPVLLRGPLACETAPDVDPGAARKRAAAVADLAEANRREAASLERRIAELEAAMAGAEADWEDPETDDVWLDAGWARRGPVPGVAGQSEGALADAVAVRALVAEVVRQELRGALGEGISRNLRKMVRREIARALAERDLD</sequence>
<accession>A0A4R8FJU6</accession>
<evidence type="ECO:0000256" key="2">
    <source>
        <dbReference type="SAM" id="MobiDB-lite"/>
    </source>
</evidence>
<comment type="caution">
    <text evidence="3">The sequence shown here is derived from an EMBL/GenBank/DDBJ whole genome shotgun (WGS) entry which is preliminary data.</text>
</comment>
<evidence type="ECO:0000256" key="1">
    <source>
        <dbReference type="SAM" id="Coils"/>
    </source>
</evidence>
<reference evidence="3 4" key="1">
    <citation type="submission" date="2019-03" db="EMBL/GenBank/DDBJ databases">
        <title>Genomic Encyclopedia of Type Strains, Phase IV (KMG-IV): sequencing the most valuable type-strain genomes for metagenomic binning, comparative biology and taxonomic classification.</title>
        <authorList>
            <person name="Goeker M."/>
        </authorList>
    </citation>
    <scope>NUCLEOTIDE SEQUENCE [LARGE SCALE GENOMIC DNA]</scope>
    <source>
        <strain evidence="3 4">JA181</strain>
    </source>
</reference>
<proteinExistence type="predicted"/>
<gene>
    <name evidence="3" type="ORF">EV657_12713</name>
</gene>
<feature type="coiled-coil region" evidence="1">
    <location>
        <begin position="83"/>
        <end position="110"/>
    </location>
</feature>
<dbReference type="EMBL" id="SOEB01000027">
    <property type="protein sequence ID" value="TDX23257.1"/>
    <property type="molecule type" value="Genomic_DNA"/>
</dbReference>
<dbReference type="RefSeq" id="WP_134079243.1">
    <property type="nucleotide sequence ID" value="NZ_SOEB01000027.1"/>
</dbReference>
<protein>
    <submittedName>
        <fullName evidence="3">Uncharacterized protein</fullName>
    </submittedName>
</protein>
<name>A0A4R8FJU6_9RHOB</name>
<dbReference type="AlphaFoldDB" id="A0A4R8FJU6"/>
<organism evidence="3 4">
    <name type="scientific">Rhodovulum visakhapatnamense</name>
    <dbReference type="NCBI Taxonomy" id="364297"/>
    <lineage>
        <taxon>Bacteria</taxon>
        <taxon>Pseudomonadati</taxon>
        <taxon>Pseudomonadota</taxon>
        <taxon>Alphaproteobacteria</taxon>
        <taxon>Rhodobacterales</taxon>
        <taxon>Paracoccaceae</taxon>
        <taxon>Rhodovulum</taxon>
    </lineage>
</organism>
<feature type="region of interest" description="Disordered" evidence="2">
    <location>
        <begin position="1"/>
        <end position="28"/>
    </location>
</feature>
<dbReference type="Proteomes" id="UP000295484">
    <property type="component" value="Unassembled WGS sequence"/>
</dbReference>
<evidence type="ECO:0000313" key="4">
    <source>
        <dbReference type="Proteomes" id="UP000295484"/>
    </source>
</evidence>